<sequence>MQPSQSAAQRVTASQGPAQNSAGRASRGPPTWPGEHSQAMHGHHHGSASTPRPSFKDSGWPCDEVCSTAPGIYMEMDDGDWLDRP</sequence>
<proteinExistence type="predicted"/>
<reference evidence="2 3" key="1">
    <citation type="submission" date="2018-03" db="EMBL/GenBank/DDBJ databases">
        <authorList>
            <person name="Guldener U."/>
        </authorList>
    </citation>
    <scope>NUCLEOTIDE SEQUENCE [LARGE SCALE GENOMIC DNA]</scope>
    <source>
        <strain evidence="2 3">DAOM196992</strain>
    </source>
</reference>
<name>A0A5C3FDH2_9BASI</name>
<dbReference type="AlphaFoldDB" id="A0A5C3FDH2"/>
<feature type="region of interest" description="Disordered" evidence="1">
    <location>
        <begin position="1"/>
        <end position="62"/>
    </location>
</feature>
<accession>A0A5C3FDH2</accession>
<dbReference type="EMBL" id="OOIP01000028">
    <property type="protein sequence ID" value="SPO41511.1"/>
    <property type="molecule type" value="Genomic_DNA"/>
</dbReference>
<keyword evidence="3" id="KW-1185">Reference proteome</keyword>
<evidence type="ECO:0000256" key="1">
    <source>
        <dbReference type="SAM" id="MobiDB-lite"/>
    </source>
</evidence>
<evidence type="ECO:0000313" key="3">
    <source>
        <dbReference type="Proteomes" id="UP000323386"/>
    </source>
</evidence>
<gene>
    <name evidence="2" type="ORF">PSFLO_06993</name>
</gene>
<dbReference type="Proteomes" id="UP000323386">
    <property type="component" value="Unassembled WGS sequence"/>
</dbReference>
<organism evidence="2 3">
    <name type="scientific">Pseudozyma flocculosa</name>
    <dbReference type="NCBI Taxonomy" id="84751"/>
    <lineage>
        <taxon>Eukaryota</taxon>
        <taxon>Fungi</taxon>
        <taxon>Dikarya</taxon>
        <taxon>Basidiomycota</taxon>
        <taxon>Ustilaginomycotina</taxon>
        <taxon>Ustilaginomycetes</taxon>
        <taxon>Ustilaginales</taxon>
        <taxon>Ustilaginaceae</taxon>
        <taxon>Pseudozyma</taxon>
    </lineage>
</organism>
<feature type="compositionally biased region" description="Polar residues" evidence="1">
    <location>
        <begin position="1"/>
        <end position="23"/>
    </location>
</feature>
<protein>
    <submittedName>
        <fullName evidence="2">Uncharacterized protein</fullName>
    </submittedName>
</protein>
<evidence type="ECO:0000313" key="2">
    <source>
        <dbReference type="EMBL" id="SPO41511.1"/>
    </source>
</evidence>